<gene>
    <name evidence="18" type="primary">gpd2</name>
</gene>
<evidence type="ECO:0000256" key="11">
    <source>
        <dbReference type="ARBA" id="ARBA00022827"/>
    </source>
</evidence>
<evidence type="ECO:0000256" key="9">
    <source>
        <dbReference type="ARBA" id="ARBA00022723"/>
    </source>
</evidence>
<accession>A0AAY5EPX2</accession>
<dbReference type="InterPro" id="IPR006076">
    <property type="entry name" value="FAD-dep_OxRdtase"/>
</dbReference>
<dbReference type="PANTHER" id="PTHR11985:SF15">
    <property type="entry name" value="GLYCEROL-3-PHOSPHATE DEHYDROGENASE, MITOCHONDRIAL"/>
    <property type="match status" value="1"/>
</dbReference>
<evidence type="ECO:0000256" key="16">
    <source>
        <dbReference type="ARBA" id="ARBA00048863"/>
    </source>
</evidence>
<reference evidence="18" key="2">
    <citation type="submission" date="2025-08" db="UniProtKB">
        <authorList>
            <consortium name="Ensembl"/>
        </authorList>
    </citation>
    <scope>IDENTIFICATION</scope>
</reference>
<dbReference type="GO" id="GO:0004368">
    <property type="term" value="F:glycerol-3-phosphate dehydrogenase (quinone) activity"/>
    <property type="evidence" value="ECO:0007669"/>
    <property type="project" value="UniProtKB-EC"/>
</dbReference>
<dbReference type="Pfam" id="PF13499">
    <property type="entry name" value="EF-hand_7"/>
    <property type="match status" value="1"/>
</dbReference>
<dbReference type="Pfam" id="PF16901">
    <property type="entry name" value="DAO_C"/>
    <property type="match status" value="1"/>
</dbReference>
<dbReference type="InterPro" id="IPR031656">
    <property type="entry name" value="DAO_C"/>
</dbReference>
<keyword evidence="19" id="KW-1185">Reference proteome</keyword>
<dbReference type="Gene3D" id="1.10.8.870">
    <property type="entry name" value="Alpha-glycerophosphate oxidase, cap domain"/>
    <property type="match status" value="1"/>
</dbReference>
<dbReference type="SMART" id="SM00054">
    <property type="entry name" value="EFh"/>
    <property type="match status" value="2"/>
</dbReference>
<dbReference type="InterPro" id="IPR018247">
    <property type="entry name" value="EF_Hand_1_Ca_BS"/>
</dbReference>
<dbReference type="PROSITE" id="PS00018">
    <property type="entry name" value="EF_HAND_1"/>
    <property type="match status" value="1"/>
</dbReference>
<dbReference type="AlphaFoldDB" id="A0AAY5EPX2"/>
<feature type="domain" description="EF-hand" evidence="17">
    <location>
        <begin position="651"/>
        <end position="686"/>
    </location>
</feature>
<dbReference type="SUPFAM" id="SSF54373">
    <property type="entry name" value="FAD-linked reductases, C-terminal domain"/>
    <property type="match status" value="1"/>
</dbReference>
<dbReference type="PANTHER" id="PTHR11985">
    <property type="entry name" value="GLYCEROL-3-PHOSPHATE DEHYDROGENASE"/>
    <property type="match status" value="1"/>
</dbReference>
<dbReference type="FunFam" id="1.10.8.870:FF:000001">
    <property type="entry name" value="Glycerol-3-phosphate dehydrogenase"/>
    <property type="match status" value="1"/>
</dbReference>
<evidence type="ECO:0000256" key="14">
    <source>
        <dbReference type="ARBA" id="ARBA00023002"/>
    </source>
</evidence>
<evidence type="ECO:0000256" key="6">
    <source>
        <dbReference type="ARBA" id="ARBA00013029"/>
    </source>
</evidence>
<comment type="subcellular location">
    <subcellularLocation>
        <location evidence="3">Mitochondrion</location>
    </subcellularLocation>
</comment>
<dbReference type="FunFam" id="1.10.238.10:FF:000397">
    <property type="entry name" value="Glycerol-3-phosphate dehydrogenase"/>
    <property type="match status" value="1"/>
</dbReference>
<evidence type="ECO:0000256" key="1">
    <source>
        <dbReference type="ARBA" id="ARBA00001974"/>
    </source>
</evidence>
<feature type="domain" description="EF-hand" evidence="17">
    <location>
        <begin position="615"/>
        <end position="650"/>
    </location>
</feature>
<evidence type="ECO:0000256" key="3">
    <source>
        <dbReference type="ARBA" id="ARBA00004173"/>
    </source>
</evidence>
<keyword evidence="13" id="KW-0809">Transit peptide</keyword>
<name>A0AAY5EPX2_ELEEL</name>
<dbReference type="PROSITE" id="PS50222">
    <property type="entry name" value="EF_HAND_2"/>
    <property type="match status" value="2"/>
</dbReference>
<dbReference type="Proteomes" id="UP000314983">
    <property type="component" value="Chromosome 1"/>
</dbReference>
<organism evidence="18 19">
    <name type="scientific">Electrophorus electricus</name>
    <name type="common">Electric eel</name>
    <name type="synonym">Gymnotus electricus</name>
    <dbReference type="NCBI Taxonomy" id="8005"/>
    <lineage>
        <taxon>Eukaryota</taxon>
        <taxon>Metazoa</taxon>
        <taxon>Chordata</taxon>
        <taxon>Craniata</taxon>
        <taxon>Vertebrata</taxon>
        <taxon>Euteleostomi</taxon>
        <taxon>Actinopterygii</taxon>
        <taxon>Neopterygii</taxon>
        <taxon>Teleostei</taxon>
        <taxon>Ostariophysi</taxon>
        <taxon>Gymnotiformes</taxon>
        <taxon>Gymnotoidei</taxon>
        <taxon>Gymnotidae</taxon>
        <taxon>Electrophorus</taxon>
    </lineage>
</organism>
<evidence type="ECO:0000256" key="4">
    <source>
        <dbReference type="ARBA" id="ARBA00004745"/>
    </source>
</evidence>
<sequence length="719" mass="80146">SLFRFTLRRTRLRGRALFWAVYEPGQAHLSSMEAQEQEKGSFEDRLPTRHEQLHVLQNTPEFDVLVVGGGATGAGCALDAVTRNLKTALVERSDFSSGTSSRSTKLIHGGVRYLQKAVTNLDYEQYLMVKEALHERANLLTIAPHLSVPLPIMLPVYRWWQLPYYWAGIKLYDLVAGSHCLKSSYVVSKSKALDFFPMLKKDRLVGAIVYYDGQHNDSRMNLAIALTAARHGASIANYTEVVQLLKKAHPVTGEGQVCGARCRDVITGQEFDIRAKCVINATGPFTDSLRKMDDQRAANICQPSAGVHIVIPGYYSPDNMGLLDPATSDGRVIFFLPWENVTIAGTTDTPTDVTAHPIPMEEDINFILNEVRNYLSPDVEVRRGDILAAWSGIRPLVTDPGSKDTQSICRNHVVSVSSSGLVTIAGGKWTTYRSMAEETLDVAVKEHSLPAGPSRTVGLMLEGGRDWTPTLYIRLVQDYGLENEVAQHLAATYGGRAFDVAKMAQVTGKRWPIVGKRLVSEFPYIESEVVYAIKEYACTAIDVIARRTRLGFLNVQAADEALPRVVEIMAKHLGWSEQKKKEELEAAKIFLYQEMGYKARSEQLTKMSEISLTPQEVARYKKRFYKFDKESKGFITTLDVQQVLEKLSIQIDENALHEILNEVDLNKNGQVELDEFLQLMSAVQRGQISDSRLAILMKTAEEGLDSRRPVSVDRSGGGV</sequence>
<dbReference type="GO" id="GO:0006072">
    <property type="term" value="P:glycerol-3-phosphate metabolic process"/>
    <property type="evidence" value="ECO:0007669"/>
    <property type="project" value="InterPro"/>
</dbReference>
<dbReference type="GeneTree" id="ENSGT00390000001718"/>
<keyword evidence="8" id="KW-0285">Flavoprotein</keyword>
<evidence type="ECO:0000256" key="7">
    <source>
        <dbReference type="ARBA" id="ARBA00020025"/>
    </source>
</evidence>
<evidence type="ECO:0000259" key="17">
    <source>
        <dbReference type="PROSITE" id="PS50222"/>
    </source>
</evidence>
<reference evidence="18" key="3">
    <citation type="submission" date="2025-09" db="UniProtKB">
        <authorList>
            <consortium name="Ensembl"/>
        </authorList>
    </citation>
    <scope>IDENTIFICATION</scope>
</reference>
<evidence type="ECO:0000256" key="13">
    <source>
        <dbReference type="ARBA" id="ARBA00022946"/>
    </source>
</evidence>
<evidence type="ECO:0000256" key="8">
    <source>
        <dbReference type="ARBA" id="ARBA00022630"/>
    </source>
</evidence>
<dbReference type="EC" id="1.1.5.3" evidence="6"/>
<keyword evidence="9" id="KW-0479">Metal-binding</keyword>
<evidence type="ECO:0000256" key="12">
    <source>
        <dbReference type="ARBA" id="ARBA00022837"/>
    </source>
</evidence>
<proteinExistence type="inferred from homology"/>
<dbReference type="Pfam" id="PF01266">
    <property type="entry name" value="DAO"/>
    <property type="match status" value="1"/>
</dbReference>
<dbReference type="SUPFAM" id="SSF51905">
    <property type="entry name" value="FAD/NAD(P)-binding domain"/>
    <property type="match status" value="1"/>
</dbReference>
<keyword evidence="10" id="KW-0677">Repeat</keyword>
<dbReference type="SUPFAM" id="SSF47473">
    <property type="entry name" value="EF-hand"/>
    <property type="match status" value="1"/>
</dbReference>
<keyword evidence="12" id="KW-0106">Calcium</keyword>
<keyword evidence="15" id="KW-0496">Mitochondrion</keyword>
<comment type="cofactor">
    <cofactor evidence="1">
        <name>FAD</name>
        <dbReference type="ChEBI" id="CHEBI:57692"/>
    </cofactor>
</comment>
<dbReference type="GO" id="GO:0005739">
    <property type="term" value="C:mitochondrion"/>
    <property type="evidence" value="ECO:0007669"/>
    <property type="project" value="UniProtKB-SubCell"/>
</dbReference>
<keyword evidence="14" id="KW-0560">Oxidoreductase</keyword>
<dbReference type="InterPro" id="IPR036188">
    <property type="entry name" value="FAD/NAD-bd_sf"/>
</dbReference>
<reference evidence="18 19" key="1">
    <citation type="submission" date="2020-05" db="EMBL/GenBank/DDBJ databases">
        <title>Electrophorus electricus (electric eel) genome, fEleEle1, primary haplotype.</title>
        <authorList>
            <person name="Myers G."/>
            <person name="Meyer A."/>
            <person name="Fedrigo O."/>
            <person name="Formenti G."/>
            <person name="Rhie A."/>
            <person name="Tracey A."/>
            <person name="Sims Y."/>
            <person name="Jarvis E.D."/>
        </authorList>
    </citation>
    <scope>NUCLEOTIDE SEQUENCE [LARGE SCALE GENOMIC DNA]</scope>
</reference>
<evidence type="ECO:0000256" key="5">
    <source>
        <dbReference type="ARBA" id="ARBA00007330"/>
    </source>
</evidence>
<comment type="similarity">
    <text evidence="5">Belongs to the FAD-dependent glycerol-3-phosphate dehydrogenase family.</text>
</comment>
<evidence type="ECO:0000313" key="18">
    <source>
        <dbReference type="Ensembl" id="ENSEEEP00000058614.1"/>
    </source>
</evidence>
<evidence type="ECO:0000313" key="19">
    <source>
        <dbReference type="Proteomes" id="UP000314983"/>
    </source>
</evidence>
<dbReference type="GO" id="GO:0005509">
    <property type="term" value="F:calcium ion binding"/>
    <property type="evidence" value="ECO:0007669"/>
    <property type="project" value="InterPro"/>
</dbReference>
<dbReference type="Gene3D" id="3.30.9.10">
    <property type="entry name" value="D-Amino Acid Oxidase, subunit A, domain 2"/>
    <property type="match status" value="1"/>
</dbReference>
<evidence type="ECO:0000256" key="10">
    <source>
        <dbReference type="ARBA" id="ARBA00022737"/>
    </source>
</evidence>
<dbReference type="InterPro" id="IPR000447">
    <property type="entry name" value="G3P_DH_FAD-dep"/>
</dbReference>
<dbReference type="CDD" id="cd00051">
    <property type="entry name" value="EFh"/>
    <property type="match status" value="1"/>
</dbReference>
<dbReference type="PROSITE" id="PS00978">
    <property type="entry name" value="FAD_G3PDH_2"/>
    <property type="match status" value="1"/>
</dbReference>
<evidence type="ECO:0000256" key="2">
    <source>
        <dbReference type="ARBA" id="ARBA00003074"/>
    </source>
</evidence>
<dbReference type="Gene3D" id="1.10.238.10">
    <property type="entry name" value="EF-hand"/>
    <property type="match status" value="1"/>
</dbReference>
<dbReference type="InterPro" id="IPR011992">
    <property type="entry name" value="EF-hand-dom_pair"/>
</dbReference>
<dbReference type="InterPro" id="IPR002048">
    <property type="entry name" value="EF_hand_dom"/>
</dbReference>
<dbReference type="InterPro" id="IPR038299">
    <property type="entry name" value="DAO_C_sf"/>
</dbReference>
<protein>
    <recommendedName>
        <fullName evidence="7">Glycerol-3-phosphate dehydrogenase, mitochondrial</fullName>
        <ecNumber evidence="6">1.1.5.3</ecNumber>
    </recommendedName>
</protein>
<dbReference type="Ensembl" id="ENSEEET00000064338.1">
    <property type="protein sequence ID" value="ENSEEEP00000058614.1"/>
    <property type="gene ID" value="ENSEEEG00000022777.2"/>
</dbReference>
<evidence type="ECO:0000256" key="15">
    <source>
        <dbReference type="ARBA" id="ARBA00023128"/>
    </source>
</evidence>
<comment type="pathway">
    <text evidence="4">Polyol metabolism; glycerol degradation.</text>
</comment>
<dbReference type="FunFam" id="3.30.9.10:FF:000001">
    <property type="entry name" value="Glycerol-3-phosphate dehydrogenase"/>
    <property type="match status" value="1"/>
</dbReference>
<comment type="catalytic activity">
    <reaction evidence="16">
        <text>a quinone + sn-glycerol 3-phosphate = dihydroxyacetone phosphate + a quinol</text>
        <dbReference type="Rhea" id="RHEA:18977"/>
        <dbReference type="ChEBI" id="CHEBI:24646"/>
        <dbReference type="ChEBI" id="CHEBI:57597"/>
        <dbReference type="ChEBI" id="CHEBI:57642"/>
        <dbReference type="ChEBI" id="CHEBI:132124"/>
        <dbReference type="EC" id="1.1.5.3"/>
    </reaction>
    <physiologicalReaction direction="left-to-right" evidence="16">
        <dbReference type="Rhea" id="RHEA:18978"/>
    </physiologicalReaction>
</comment>
<keyword evidence="11" id="KW-0274">FAD</keyword>
<comment type="function">
    <text evidence="2">Calcium-responsive mitochondrial glycerol-3-phosphate dehydrogenase which seems to be a key component of the pancreatic beta-cell glucose-sensing device.</text>
</comment>
<dbReference type="PRINTS" id="PR01001">
    <property type="entry name" value="FADG3PDH"/>
</dbReference>
<dbReference type="Gene3D" id="3.50.50.60">
    <property type="entry name" value="FAD/NAD(P)-binding domain"/>
    <property type="match status" value="1"/>
</dbReference>